<evidence type="ECO:0000256" key="1">
    <source>
        <dbReference type="ARBA" id="ARBA00009437"/>
    </source>
</evidence>
<dbReference type="Pfam" id="PF00126">
    <property type="entry name" value="HTH_1"/>
    <property type="match status" value="1"/>
</dbReference>
<dbReference type="CDD" id="cd05466">
    <property type="entry name" value="PBP2_LTTR_substrate"/>
    <property type="match status" value="1"/>
</dbReference>
<dbReference type="Proteomes" id="UP000754750">
    <property type="component" value="Unassembled WGS sequence"/>
</dbReference>
<protein>
    <submittedName>
        <fullName evidence="6">LysR family transcriptional regulator</fullName>
    </submittedName>
</protein>
<dbReference type="PROSITE" id="PS50931">
    <property type="entry name" value="HTH_LYSR"/>
    <property type="match status" value="1"/>
</dbReference>
<accession>A0A928KWQ9</accession>
<comment type="caution">
    <text evidence="6">The sequence shown here is derived from an EMBL/GenBank/DDBJ whole genome shotgun (WGS) entry which is preliminary data.</text>
</comment>
<dbReference type="Pfam" id="PF03466">
    <property type="entry name" value="LysR_substrate"/>
    <property type="match status" value="1"/>
</dbReference>
<dbReference type="Gene3D" id="3.40.190.290">
    <property type="match status" value="1"/>
</dbReference>
<dbReference type="PANTHER" id="PTHR30419">
    <property type="entry name" value="HTH-TYPE TRANSCRIPTIONAL REGULATOR YBHD"/>
    <property type="match status" value="1"/>
</dbReference>
<dbReference type="AlphaFoldDB" id="A0A928KWQ9"/>
<keyword evidence="2" id="KW-0805">Transcription regulation</keyword>
<dbReference type="GO" id="GO:0003677">
    <property type="term" value="F:DNA binding"/>
    <property type="evidence" value="ECO:0007669"/>
    <property type="project" value="UniProtKB-KW"/>
</dbReference>
<proteinExistence type="inferred from homology"/>
<sequence length="336" mass="38733">MFQTLKYVYEIYKEGSFSRAAKNLYISQPSLSATIKKLEQDIGVTIFDRSTTPVQLTDAGKVYIETTRQILELQSNLELYLQDYTELKTGTLKIAAAQFFSSYLLAPLISSFNQLYPGIQIQVNESSTPDLLQKLVNSEIDLVIDSSEFDDKLFTSYPLIEEHILLAVPSGYKINEQLSEYRMTARDVREGKHRKPGCLPVDPRIFQDFTFLLLNRGHNMNTFATGLFDRYRFTPQRIMYLDQLITSYHMVQQQIGMAFVSDTVIKRTSLEPGVYLYLVDAPNASRYVSLAHKKNRYVSKGMREFIALSQKQFPLQKESEIEFYYDEIPARVEGCE</sequence>
<organism evidence="6 7">
    <name type="scientific">Faecalispora sporosphaeroides</name>
    <dbReference type="NCBI Taxonomy" id="1549"/>
    <lineage>
        <taxon>Bacteria</taxon>
        <taxon>Bacillati</taxon>
        <taxon>Bacillota</taxon>
        <taxon>Clostridia</taxon>
        <taxon>Eubacteriales</taxon>
        <taxon>Oscillospiraceae</taxon>
        <taxon>Faecalispora</taxon>
    </lineage>
</organism>
<gene>
    <name evidence="6" type="ORF">E7512_04325</name>
</gene>
<feature type="domain" description="HTH lysR-type" evidence="5">
    <location>
        <begin position="1"/>
        <end position="57"/>
    </location>
</feature>
<dbReference type="SUPFAM" id="SSF46785">
    <property type="entry name" value="Winged helix' DNA-binding domain"/>
    <property type="match status" value="1"/>
</dbReference>
<keyword evidence="3" id="KW-0238">DNA-binding</keyword>
<dbReference type="GO" id="GO:0003700">
    <property type="term" value="F:DNA-binding transcription factor activity"/>
    <property type="evidence" value="ECO:0007669"/>
    <property type="project" value="InterPro"/>
</dbReference>
<dbReference type="PANTHER" id="PTHR30419:SF8">
    <property type="entry name" value="NITROGEN ASSIMILATION TRANSCRIPTIONAL ACTIVATOR-RELATED"/>
    <property type="match status" value="1"/>
</dbReference>
<dbReference type="PRINTS" id="PR00039">
    <property type="entry name" value="HTHLYSR"/>
</dbReference>
<dbReference type="FunFam" id="1.10.10.10:FF:000001">
    <property type="entry name" value="LysR family transcriptional regulator"/>
    <property type="match status" value="1"/>
</dbReference>
<dbReference type="InterPro" id="IPR036390">
    <property type="entry name" value="WH_DNA-bd_sf"/>
</dbReference>
<evidence type="ECO:0000256" key="2">
    <source>
        <dbReference type="ARBA" id="ARBA00023015"/>
    </source>
</evidence>
<dbReference type="InterPro" id="IPR000847">
    <property type="entry name" value="LysR_HTH_N"/>
</dbReference>
<name>A0A928KWQ9_9FIRM</name>
<dbReference type="InterPro" id="IPR036388">
    <property type="entry name" value="WH-like_DNA-bd_sf"/>
</dbReference>
<reference evidence="6" key="1">
    <citation type="submission" date="2019-04" db="EMBL/GenBank/DDBJ databases">
        <title>Evolution of Biomass-Degrading Anaerobic Consortia Revealed by Metagenomics.</title>
        <authorList>
            <person name="Peng X."/>
        </authorList>
    </citation>
    <scope>NUCLEOTIDE SEQUENCE</scope>
    <source>
        <strain evidence="6">SIG551</strain>
    </source>
</reference>
<dbReference type="RefSeq" id="WP_326840049.1">
    <property type="nucleotide sequence ID" value="NZ_SVNY01000002.1"/>
</dbReference>
<evidence type="ECO:0000313" key="6">
    <source>
        <dbReference type="EMBL" id="MBE6832797.1"/>
    </source>
</evidence>
<evidence type="ECO:0000259" key="5">
    <source>
        <dbReference type="PROSITE" id="PS50931"/>
    </source>
</evidence>
<keyword evidence="4" id="KW-0804">Transcription</keyword>
<comment type="similarity">
    <text evidence="1">Belongs to the LysR transcriptional regulatory family.</text>
</comment>
<dbReference type="EMBL" id="SVNY01000002">
    <property type="protein sequence ID" value="MBE6832797.1"/>
    <property type="molecule type" value="Genomic_DNA"/>
</dbReference>
<dbReference type="InterPro" id="IPR050950">
    <property type="entry name" value="HTH-type_LysR_regulators"/>
</dbReference>
<dbReference type="SUPFAM" id="SSF53850">
    <property type="entry name" value="Periplasmic binding protein-like II"/>
    <property type="match status" value="1"/>
</dbReference>
<evidence type="ECO:0000313" key="7">
    <source>
        <dbReference type="Proteomes" id="UP000754750"/>
    </source>
</evidence>
<dbReference type="Gene3D" id="1.10.10.10">
    <property type="entry name" value="Winged helix-like DNA-binding domain superfamily/Winged helix DNA-binding domain"/>
    <property type="match status" value="1"/>
</dbReference>
<evidence type="ECO:0000256" key="4">
    <source>
        <dbReference type="ARBA" id="ARBA00023163"/>
    </source>
</evidence>
<dbReference type="GO" id="GO:0005829">
    <property type="term" value="C:cytosol"/>
    <property type="evidence" value="ECO:0007669"/>
    <property type="project" value="TreeGrafter"/>
</dbReference>
<evidence type="ECO:0000256" key="3">
    <source>
        <dbReference type="ARBA" id="ARBA00023125"/>
    </source>
</evidence>
<dbReference type="InterPro" id="IPR005119">
    <property type="entry name" value="LysR_subst-bd"/>
</dbReference>